<evidence type="ECO:0000256" key="1">
    <source>
        <dbReference type="SAM" id="MobiDB-lite"/>
    </source>
</evidence>
<dbReference type="Pfam" id="PF12757">
    <property type="entry name" value="Eisosome1"/>
    <property type="match status" value="1"/>
</dbReference>
<dbReference type="AlphaFoldDB" id="A0AAE9WF99"/>
<sequence>MTSVNKTPSPAPEGAELTGLHSNNQQTATSIGNRSLKGHYGPHPHQDHPSAYLAAKTGFSSRAVPANLRYDQSNQHFRNGNDHSTVSNGPDSSRFQYVAAGANRATGHHSGAVENPTADSSTINTSVSYGYHPHPHAGKAAQSAHVLKPTDTSEGRPNENVHEYEQQRKPLQFPVGPVFAGSAQQPTGSEPHSSNEHDEDSSRKVRLASQLAKHSATFAHQAPEPQSAADSALPHRMAASQLVHNLSVQGSSSLEPQEASQETPSSANANSLAAASYAAAHARYDESSPTADQQKSPNDNDKYKRIRNMNFISASGDNVLRDHTGQEDNDDAFAGFSRSDLLNNAQGYQGSRASTSINTKNVGSERPTKPIYYTPSSAAINTQHQQKPEEGPSYDFSAASAALRRHRSMNANTSRNQTFESQEDARARALIRQMRLPTRSTISTNNLRREPSYSNNFERDQIQDEAVQRVRDMNLNLSKIQNRTDSQIRAYRPRSSQNLGNPYGATDQPHFSNRDADSKYTPHNQRRYSQVNQFSYVDGEFSSNDDGSYGVSPVETRAAAQQSSRGPLAATYSVPGRASIASNDGDVENLHKRLSRAYIDHEREETYAIDLGAGRLISPEELEAIARRNVDPMVSELAERAAQENQRKQQAIEAKAAKKQAKEEKKQRKRDEKMRKAEEKRLAKERAKFAKQMSKDAGKTDKVAPVPITDHEQDSTTSSEVSYDDQEQTDQSFDPAAQEYLIQQTDILNATKQQETYRGDREAEEDEYQPRGAELSGANDHNLGVPSHYLHDEEIGGALSEGEGNEVDGIERSRFPTVDGNGKSLQETNDTIPRASSPGRYADLDRYPVVQETVILPDGQERLIIPNNDESAGTNGYNLSEYKSDSPQKDEDDEDDLDENDKIFNKASPKSPVAWLRKKLKDQKDKAAVKRMLEEDSFKKQSDDERVYGNDLQGDGPPAANGFIKHEQRPQVVETHYEPGLVTEKTGEEVPDLVDAQPHVNISSIPRKNDNLGEVLDETYVSKVDAIPGGLEDFEPKKAKAVNGNGQLINHFPEPSKDPIGAAFHEDL</sequence>
<feature type="compositionally biased region" description="Polar residues" evidence="1">
    <location>
        <begin position="73"/>
        <end position="95"/>
    </location>
</feature>
<feature type="region of interest" description="Disordered" evidence="1">
    <location>
        <begin position="347"/>
        <end position="367"/>
    </location>
</feature>
<feature type="compositionally biased region" description="Basic and acidic residues" evidence="1">
    <location>
        <begin position="931"/>
        <end position="948"/>
    </location>
</feature>
<feature type="compositionally biased region" description="Polar residues" evidence="1">
    <location>
        <begin position="868"/>
        <end position="878"/>
    </location>
</feature>
<feature type="compositionally biased region" description="Basic and acidic residues" evidence="1">
    <location>
        <begin position="193"/>
        <end position="203"/>
    </location>
</feature>
<evidence type="ECO:0000313" key="2">
    <source>
        <dbReference type="EMBL" id="WBW75341.1"/>
    </source>
</evidence>
<feature type="compositionally biased region" description="Acidic residues" evidence="1">
    <location>
        <begin position="890"/>
        <end position="899"/>
    </location>
</feature>
<feature type="region of interest" description="Disordered" evidence="1">
    <location>
        <begin position="73"/>
        <end position="232"/>
    </location>
</feature>
<feature type="compositionally biased region" description="Polar residues" evidence="1">
    <location>
        <begin position="477"/>
        <end position="487"/>
    </location>
</feature>
<dbReference type="Proteomes" id="UP001212411">
    <property type="component" value="Chromosome 3"/>
</dbReference>
<feature type="region of interest" description="Disordered" evidence="1">
    <location>
        <begin position="1"/>
        <end position="53"/>
    </location>
</feature>
<feature type="region of interest" description="Disordered" evidence="1">
    <location>
        <begin position="1046"/>
        <end position="1068"/>
    </location>
</feature>
<feature type="compositionally biased region" description="Basic and acidic residues" evidence="1">
    <location>
        <begin position="638"/>
        <end position="647"/>
    </location>
</feature>
<name>A0AAE9WF99_9SCHI</name>
<feature type="compositionally biased region" description="Basic and acidic residues" evidence="1">
    <location>
        <begin position="660"/>
        <end position="702"/>
    </location>
</feature>
<protein>
    <submittedName>
        <fullName evidence="2">Eisosome assembly protein Eis1</fullName>
    </submittedName>
</protein>
<feature type="compositionally biased region" description="Polar residues" evidence="1">
    <location>
        <begin position="248"/>
        <end position="264"/>
    </location>
</feature>
<keyword evidence="3" id="KW-1185">Reference proteome</keyword>
<feature type="region of interest" description="Disordered" evidence="1">
    <location>
        <begin position="436"/>
        <end position="461"/>
    </location>
</feature>
<dbReference type="EMBL" id="CP115613">
    <property type="protein sequence ID" value="WBW75341.1"/>
    <property type="molecule type" value="Genomic_DNA"/>
</dbReference>
<feature type="compositionally biased region" description="Low complexity" evidence="1">
    <location>
        <begin position="265"/>
        <end position="281"/>
    </location>
</feature>
<organism evidence="2 3">
    <name type="scientific">Schizosaccharomyces osmophilus</name>
    <dbReference type="NCBI Taxonomy" id="2545709"/>
    <lineage>
        <taxon>Eukaryota</taxon>
        <taxon>Fungi</taxon>
        <taxon>Dikarya</taxon>
        <taxon>Ascomycota</taxon>
        <taxon>Taphrinomycotina</taxon>
        <taxon>Schizosaccharomycetes</taxon>
        <taxon>Schizosaccharomycetales</taxon>
        <taxon>Schizosaccharomycetaceae</taxon>
        <taxon>Schizosaccharomyces</taxon>
    </lineage>
</organism>
<feature type="compositionally biased region" description="Polar residues" evidence="1">
    <location>
        <begin position="20"/>
        <end position="33"/>
    </location>
</feature>
<gene>
    <name evidence="2" type="primary">eis1</name>
    <name evidence="2" type="ORF">SOMG_04403</name>
</gene>
<feature type="compositionally biased region" description="Polar residues" evidence="1">
    <location>
        <begin position="117"/>
        <end position="128"/>
    </location>
</feature>
<feature type="compositionally biased region" description="Polar residues" evidence="1">
    <location>
        <begin position="287"/>
        <end position="297"/>
    </location>
</feature>
<feature type="region of interest" description="Disordered" evidence="1">
    <location>
        <begin position="477"/>
        <end position="529"/>
    </location>
</feature>
<feature type="compositionally biased region" description="Basic and acidic residues" evidence="1">
    <location>
        <begin position="447"/>
        <end position="461"/>
    </location>
</feature>
<evidence type="ECO:0000313" key="3">
    <source>
        <dbReference type="Proteomes" id="UP001212411"/>
    </source>
</evidence>
<feature type="compositionally biased region" description="Polar residues" evidence="1">
    <location>
        <begin position="182"/>
        <end position="192"/>
    </location>
</feature>
<feature type="region of interest" description="Disordered" evidence="1">
    <location>
        <begin position="638"/>
        <end position="908"/>
    </location>
</feature>
<reference evidence="2 3" key="1">
    <citation type="journal article" date="2023" name="G3 (Bethesda)">
        <title>A high-quality reference genome for the fission yeast Schizosaccharomyces osmophilus.</title>
        <authorList>
            <person name="Jia G.S."/>
            <person name="Zhang W.C."/>
            <person name="Liang Y."/>
            <person name="Liu X.H."/>
            <person name="Rhind N."/>
            <person name="Pidoux A."/>
            <person name="Brysch-Herzberg M."/>
            <person name="Du L.L."/>
        </authorList>
    </citation>
    <scope>NUCLEOTIDE SEQUENCE [LARGE SCALE GENOMIC DNA]</scope>
    <source>
        <strain evidence="2 3">CBS 15793</strain>
    </source>
</reference>
<feature type="compositionally biased region" description="Polar residues" evidence="1">
    <location>
        <begin position="741"/>
        <end position="754"/>
    </location>
</feature>
<feature type="compositionally biased region" description="Basic and acidic residues" evidence="1">
    <location>
        <begin position="151"/>
        <end position="168"/>
    </location>
</feature>
<dbReference type="RefSeq" id="XP_056039584.1">
    <property type="nucleotide sequence ID" value="XM_056183189.1"/>
</dbReference>
<dbReference type="GeneID" id="80877878"/>
<accession>A0AAE9WF99</accession>
<dbReference type="InterPro" id="IPR024527">
    <property type="entry name" value="Eisosome1"/>
</dbReference>
<feature type="compositionally biased region" description="Polar residues" evidence="1">
    <location>
        <begin position="347"/>
        <end position="362"/>
    </location>
</feature>
<feature type="region of interest" description="Disordered" evidence="1">
    <location>
        <begin position="931"/>
        <end position="971"/>
    </location>
</feature>
<proteinExistence type="predicted"/>
<dbReference type="KEGG" id="som:SOMG_04403"/>
<feature type="region of interest" description="Disordered" evidence="1">
    <location>
        <begin position="248"/>
        <end position="304"/>
    </location>
</feature>